<evidence type="ECO:0000313" key="2">
    <source>
        <dbReference type="Proteomes" id="UP001163603"/>
    </source>
</evidence>
<gene>
    <name evidence="1" type="ORF">Pint_21604</name>
</gene>
<accession>A0ACC0XBT1</accession>
<protein>
    <submittedName>
        <fullName evidence="1">Uncharacterized protein</fullName>
    </submittedName>
</protein>
<reference evidence="2" key="1">
    <citation type="journal article" date="2023" name="G3 (Bethesda)">
        <title>Genome assembly and association tests identify interacting loci associated with vigor, precocity, and sex in interspecific pistachio rootstocks.</title>
        <authorList>
            <person name="Palmer W."/>
            <person name="Jacygrad E."/>
            <person name="Sagayaradj S."/>
            <person name="Cavanaugh K."/>
            <person name="Han R."/>
            <person name="Bertier L."/>
            <person name="Beede B."/>
            <person name="Kafkas S."/>
            <person name="Golino D."/>
            <person name="Preece J."/>
            <person name="Michelmore R."/>
        </authorList>
    </citation>
    <scope>NUCLEOTIDE SEQUENCE [LARGE SCALE GENOMIC DNA]</scope>
</reference>
<organism evidence="1 2">
    <name type="scientific">Pistacia integerrima</name>
    <dbReference type="NCBI Taxonomy" id="434235"/>
    <lineage>
        <taxon>Eukaryota</taxon>
        <taxon>Viridiplantae</taxon>
        <taxon>Streptophyta</taxon>
        <taxon>Embryophyta</taxon>
        <taxon>Tracheophyta</taxon>
        <taxon>Spermatophyta</taxon>
        <taxon>Magnoliopsida</taxon>
        <taxon>eudicotyledons</taxon>
        <taxon>Gunneridae</taxon>
        <taxon>Pentapetalae</taxon>
        <taxon>rosids</taxon>
        <taxon>malvids</taxon>
        <taxon>Sapindales</taxon>
        <taxon>Anacardiaceae</taxon>
        <taxon>Pistacia</taxon>
    </lineage>
</organism>
<sequence length="56" mass="6568">MDRTGPCLPSSVEPFHTLCKWEANYLVHSVLMKVAFDYARIVLSRSQPFQFRFLSF</sequence>
<proteinExistence type="predicted"/>
<evidence type="ECO:0000313" key="1">
    <source>
        <dbReference type="EMBL" id="KAJ0013743.1"/>
    </source>
</evidence>
<keyword evidence="2" id="KW-1185">Reference proteome</keyword>
<comment type="caution">
    <text evidence="1">The sequence shown here is derived from an EMBL/GenBank/DDBJ whole genome shotgun (WGS) entry which is preliminary data.</text>
</comment>
<name>A0ACC0XBT1_9ROSI</name>
<dbReference type="EMBL" id="CM047748">
    <property type="protein sequence ID" value="KAJ0013743.1"/>
    <property type="molecule type" value="Genomic_DNA"/>
</dbReference>
<dbReference type="Proteomes" id="UP001163603">
    <property type="component" value="Chromosome 13"/>
</dbReference>